<protein>
    <submittedName>
        <fullName evidence="2">Lipid A deacylase LpxR family protein</fullName>
    </submittedName>
</protein>
<dbReference type="InterPro" id="IPR037107">
    <property type="entry name" value="Put_OMP_sf"/>
</dbReference>
<comment type="caution">
    <text evidence="2">The sequence shown here is derived from an EMBL/GenBank/DDBJ whole genome shotgun (WGS) entry which is preliminary data.</text>
</comment>
<gene>
    <name evidence="2" type="ORF">ESB13_21180</name>
</gene>
<reference evidence="2 3" key="1">
    <citation type="submission" date="2019-01" db="EMBL/GenBank/DDBJ databases">
        <title>Filimonas sp. strain TTM-71.</title>
        <authorList>
            <person name="Chen W.-M."/>
        </authorList>
    </citation>
    <scope>NUCLEOTIDE SEQUENCE [LARGE SCALE GENOMIC DNA]</scope>
    <source>
        <strain evidence="2 3">TTM-71</strain>
    </source>
</reference>
<evidence type="ECO:0000256" key="1">
    <source>
        <dbReference type="SAM" id="SignalP"/>
    </source>
</evidence>
<dbReference type="EMBL" id="SDHZ01000004">
    <property type="protein sequence ID" value="RXK81446.1"/>
    <property type="molecule type" value="Genomic_DNA"/>
</dbReference>
<dbReference type="Pfam" id="PF09982">
    <property type="entry name" value="LpxR"/>
    <property type="match status" value="1"/>
</dbReference>
<dbReference type="OrthoDB" id="622552at2"/>
<organism evidence="2 3">
    <name type="scientific">Filimonas effusa</name>
    <dbReference type="NCBI Taxonomy" id="2508721"/>
    <lineage>
        <taxon>Bacteria</taxon>
        <taxon>Pseudomonadati</taxon>
        <taxon>Bacteroidota</taxon>
        <taxon>Chitinophagia</taxon>
        <taxon>Chitinophagales</taxon>
        <taxon>Chitinophagaceae</taxon>
        <taxon>Filimonas</taxon>
    </lineage>
</organism>
<accession>A0A4Q1D0Z9</accession>
<feature type="chain" id="PRO_5020252515" evidence="1">
    <location>
        <begin position="21"/>
        <end position="336"/>
    </location>
</feature>
<dbReference type="Proteomes" id="UP000290545">
    <property type="component" value="Unassembled WGS sequence"/>
</dbReference>
<sequence length="336" mass="37358">MKAHFNRFLLLLVVSVTALAAQGQEFRHLLKGFDDNDGIDIRGMGTDDGYTNGTGIDLYRPAARPRAFINALMPKAGDSAFNTSGWGIMQVMYTPTEIRTYNPDPNDYHFGGGLYIKHSLHSADKRRKLNLQSELLLGIMGPASLASNFQKLIHSIGGFYTPRGWDHQLPTDLLLNYNFTAEKQLCAIGEGLDINAGGTAMLGSLQTSAQVYTLFRFGKKFSYYEGFIQQYCRPNTPGKKQWQLYGILQPGLQWTGYQAMYQGGLLNSQSPLNNNSKIHGQAHATMRPEPFLAHLDFGIIASSGGFGILWKQSLRTREVQHMTPRSVGTISVQIAW</sequence>
<dbReference type="Gene3D" id="2.40.128.140">
    <property type="entry name" value="Outer membrane protein"/>
    <property type="match status" value="1"/>
</dbReference>
<keyword evidence="3" id="KW-1185">Reference proteome</keyword>
<proteinExistence type="predicted"/>
<dbReference type="InterPro" id="IPR018707">
    <property type="entry name" value="LpxR"/>
</dbReference>
<dbReference type="RefSeq" id="WP_129005697.1">
    <property type="nucleotide sequence ID" value="NZ_SDHZ01000004.1"/>
</dbReference>
<dbReference type="AlphaFoldDB" id="A0A4Q1D0Z9"/>
<keyword evidence="1" id="KW-0732">Signal</keyword>
<name>A0A4Q1D0Z9_9BACT</name>
<evidence type="ECO:0000313" key="2">
    <source>
        <dbReference type="EMBL" id="RXK81446.1"/>
    </source>
</evidence>
<evidence type="ECO:0000313" key="3">
    <source>
        <dbReference type="Proteomes" id="UP000290545"/>
    </source>
</evidence>
<feature type="signal peptide" evidence="1">
    <location>
        <begin position="1"/>
        <end position="20"/>
    </location>
</feature>